<name>B9XAP4_PEDPL</name>
<keyword evidence="1" id="KW-0472">Membrane</keyword>
<organism evidence="3 4">
    <name type="scientific">Pedosphaera parvula (strain Ellin514)</name>
    <dbReference type="NCBI Taxonomy" id="320771"/>
    <lineage>
        <taxon>Bacteria</taxon>
        <taxon>Pseudomonadati</taxon>
        <taxon>Verrucomicrobiota</taxon>
        <taxon>Pedosphaerae</taxon>
        <taxon>Pedosphaerales</taxon>
        <taxon>Pedosphaeraceae</taxon>
        <taxon>Pedosphaera</taxon>
    </lineage>
</organism>
<gene>
    <name evidence="3" type="ORF">Cflav_PD5714</name>
</gene>
<dbReference type="InterPro" id="IPR021993">
    <property type="entry name" value="ATPase-cat-bd"/>
</dbReference>
<dbReference type="InterPro" id="IPR036163">
    <property type="entry name" value="HMA_dom_sf"/>
</dbReference>
<sequence length="269" mass="30019">MDTALQTTASSNDRQRGQAQQCFHCGSPCNASILCKEEKAFCCHGCLTVFEILSENGLTDFYSLSENAGVRIKKVGTKDQFAFLDEPAVREKLVNFSDDKITQVTFHIPAIHCIACVWLLENLFRLKPGIGQSHVNFPRKEISISFERQKVGLGELVDLLASLGYEPDLKLSDLEGGRSPVSRRLWLQLGIAGFAFGNIMLFSISSYLGLDIQYFKKLFAYLSFALVLPVIFYGASDYWKSAWLSLSRRMLTIEVPIAAGMAHGNCCHR</sequence>
<comment type="caution">
    <text evidence="3">The sequence shown here is derived from an EMBL/GenBank/DDBJ whole genome shotgun (WGS) entry which is preliminary data.</text>
</comment>
<dbReference type="SUPFAM" id="SSF55008">
    <property type="entry name" value="HMA, heavy metal-associated domain"/>
    <property type="match status" value="1"/>
</dbReference>
<dbReference type="Gene3D" id="3.30.70.100">
    <property type="match status" value="1"/>
</dbReference>
<protein>
    <submittedName>
        <fullName evidence="3">Heavy metal-transporting P-type ATPase-most likely copper-transporting</fullName>
    </submittedName>
</protein>
<keyword evidence="1" id="KW-0812">Transmembrane</keyword>
<evidence type="ECO:0000313" key="4">
    <source>
        <dbReference type="Proteomes" id="UP000003688"/>
    </source>
</evidence>
<evidence type="ECO:0000256" key="1">
    <source>
        <dbReference type="SAM" id="Phobius"/>
    </source>
</evidence>
<dbReference type="PROSITE" id="PS50846">
    <property type="entry name" value="HMA_2"/>
    <property type="match status" value="1"/>
</dbReference>
<dbReference type="InterPro" id="IPR006121">
    <property type="entry name" value="HMA_dom"/>
</dbReference>
<dbReference type="RefSeq" id="WP_007412892.1">
    <property type="nucleotide sequence ID" value="NZ_ABOX02000002.1"/>
</dbReference>
<dbReference type="OrthoDB" id="9760802at2"/>
<dbReference type="Pfam" id="PF12156">
    <property type="entry name" value="ATPase-cat_bd"/>
    <property type="match status" value="1"/>
</dbReference>
<evidence type="ECO:0000259" key="2">
    <source>
        <dbReference type="PROSITE" id="PS50846"/>
    </source>
</evidence>
<accession>B9XAP4</accession>
<dbReference type="EMBL" id="ABOX02000002">
    <property type="protein sequence ID" value="EEF63079.1"/>
    <property type="molecule type" value="Genomic_DNA"/>
</dbReference>
<dbReference type="CDD" id="cd00371">
    <property type="entry name" value="HMA"/>
    <property type="match status" value="1"/>
</dbReference>
<keyword evidence="1" id="KW-1133">Transmembrane helix</keyword>
<dbReference type="STRING" id="320771.Cflav_PD5714"/>
<reference evidence="3 4" key="1">
    <citation type="journal article" date="2011" name="J. Bacteriol.">
        <title>Genome sequence of 'Pedosphaera parvula' Ellin514, an aerobic Verrucomicrobial isolate from pasture soil.</title>
        <authorList>
            <person name="Kant R."/>
            <person name="van Passel M.W."/>
            <person name="Sangwan P."/>
            <person name="Palva A."/>
            <person name="Lucas S."/>
            <person name="Copeland A."/>
            <person name="Lapidus A."/>
            <person name="Glavina Del Rio T."/>
            <person name="Dalin E."/>
            <person name="Tice H."/>
            <person name="Bruce D."/>
            <person name="Goodwin L."/>
            <person name="Pitluck S."/>
            <person name="Chertkov O."/>
            <person name="Larimer F.W."/>
            <person name="Land M.L."/>
            <person name="Hauser L."/>
            <person name="Brettin T.S."/>
            <person name="Detter J.C."/>
            <person name="Han S."/>
            <person name="de Vos W.M."/>
            <person name="Janssen P.H."/>
            <person name="Smidt H."/>
        </authorList>
    </citation>
    <scope>NUCLEOTIDE SEQUENCE [LARGE SCALE GENOMIC DNA]</scope>
    <source>
        <strain evidence="3 4">Ellin514</strain>
    </source>
</reference>
<feature type="transmembrane region" description="Helical" evidence="1">
    <location>
        <begin position="185"/>
        <end position="206"/>
    </location>
</feature>
<feature type="transmembrane region" description="Helical" evidence="1">
    <location>
        <begin position="218"/>
        <end position="239"/>
    </location>
</feature>
<dbReference type="GO" id="GO:0046872">
    <property type="term" value="F:metal ion binding"/>
    <property type="evidence" value="ECO:0007669"/>
    <property type="project" value="InterPro"/>
</dbReference>
<feature type="domain" description="HMA" evidence="2">
    <location>
        <begin position="102"/>
        <end position="168"/>
    </location>
</feature>
<keyword evidence="4" id="KW-1185">Reference proteome</keyword>
<proteinExistence type="predicted"/>
<evidence type="ECO:0000313" key="3">
    <source>
        <dbReference type="EMBL" id="EEF63079.1"/>
    </source>
</evidence>
<dbReference type="AlphaFoldDB" id="B9XAP4"/>
<dbReference type="Proteomes" id="UP000003688">
    <property type="component" value="Unassembled WGS sequence"/>
</dbReference>